<reference evidence="2 3" key="1">
    <citation type="submission" date="2022-03" db="EMBL/GenBank/DDBJ databases">
        <authorList>
            <person name="Macdonald S."/>
            <person name="Ahmed S."/>
            <person name="Newling K."/>
        </authorList>
    </citation>
    <scope>NUCLEOTIDE SEQUENCE [LARGE SCALE GENOMIC DNA]</scope>
</reference>
<name>A0ABC8K8S2_ERUVS</name>
<dbReference type="NCBIfam" id="TIGR01640">
    <property type="entry name" value="F_box_assoc_1"/>
    <property type="match status" value="1"/>
</dbReference>
<gene>
    <name evidence="2" type="ORF">ERUC_LOCUS18280</name>
</gene>
<evidence type="ECO:0000259" key="1">
    <source>
        <dbReference type="Pfam" id="PF08268"/>
    </source>
</evidence>
<accession>A0ABC8K8S2</accession>
<organism evidence="2 3">
    <name type="scientific">Eruca vesicaria subsp. sativa</name>
    <name type="common">Garden rocket</name>
    <name type="synonym">Eruca sativa</name>
    <dbReference type="NCBI Taxonomy" id="29727"/>
    <lineage>
        <taxon>Eukaryota</taxon>
        <taxon>Viridiplantae</taxon>
        <taxon>Streptophyta</taxon>
        <taxon>Embryophyta</taxon>
        <taxon>Tracheophyta</taxon>
        <taxon>Spermatophyta</taxon>
        <taxon>Magnoliopsida</taxon>
        <taxon>eudicotyledons</taxon>
        <taxon>Gunneridae</taxon>
        <taxon>Pentapetalae</taxon>
        <taxon>rosids</taxon>
        <taxon>malvids</taxon>
        <taxon>Brassicales</taxon>
        <taxon>Brassicaceae</taxon>
        <taxon>Brassiceae</taxon>
        <taxon>Eruca</taxon>
    </lineage>
</organism>
<sequence length="273" mass="31576">MAMPVICNPKAGLHETLPYINRCRKSYSFFGFDPISKKCKALFMAYPSGPDDHRIMTLGTRGMRWRKIKCSLIHEGVSQGVSINGVLYYLGDTSAYEVSEGKSTLAIVCFDVRAENFKFIYLESCCELINYKGKLGVIYRDNITDDTMELCVWVLEDVEKQEWSKYAYILKGDNFFPEYVSVVGVISTGEIMFSMADYISKQPFYVFYFNLERKTLQRVEIQGFGEYRDTSRPNYHMKAHVFSDHIDDLNVNYPKLLKSSIYAPRLICFSLKF</sequence>
<dbReference type="AlphaFoldDB" id="A0ABC8K8S2"/>
<comment type="caution">
    <text evidence="2">The sequence shown here is derived from an EMBL/GenBank/DDBJ whole genome shotgun (WGS) entry which is preliminary data.</text>
</comment>
<protein>
    <recommendedName>
        <fullName evidence="1">F-box associated beta-propeller type 3 domain-containing protein</fullName>
    </recommendedName>
</protein>
<proteinExistence type="predicted"/>
<dbReference type="Proteomes" id="UP001642260">
    <property type="component" value="Unassembled WGS sequence"/>
</dbReference>
<evidence type="ECO:0000313" key="2">
    <source>
        <dbReference type="EMBL" id="CAH8351498.1"/>
    </source>
</evidence>
<dbReference type="InterPro" id="IPR013187">
    <property type="entry name" value="F-box-assoc_dom_typ3"/>
</dbReference>
<dbReference type="Pfam" id="PF08268">
    <property type="entry name" value="FBA_3"/>
    <property type="match status" value="1"/>
</dbReference>
<dbReference type="PANTHER" id="PTHR31111">
    <property type="entry name" value="BNAA05G37150D PROTEIN-RELATED"/>
    <property type="match status" value="1"/>
</dbReference>
<dbReference type="InterPro" id="IPR017451">
    <property type="entry name" value="F-box-assoc_interact_dom"/>
</dbReference>
<dbReference type="EMBL" id="CAKOAT010170710">
    <property type="protein sequence ID" value="CAH8351498.1"/>
    <property type="molecule type" value="Genomic_DNA"/>
</dbReference>
<feature type="domain" description="F-box associated beta-propeller type 3" evidence="1">
    <location>
        <begin position="4"/>
        <end position="246"/>
    </location>
</feature>
<evidence type="ECO:0000313" key="3">
    <source>
        <dbReference type="Proteomes" id="UP001642260"/>
    </source>
</evidence>
<dbReference type="PANTHER" id="PTHR31111:SF63">
    <property type="entry name" value="F-BOX DOMAIN-CONTAINING PROTEIN"/>
    <property type="match status" value="1"/>
</dbReference>
<keyword evidence="3" id="KW-1185">Reference proteome</keyword>